<keyword evidence="2" id="KW-1185">Reference proteome</keyword>
<gene>
    <name evidence="1" type="ORF">BJ965_004463</name>
</gene>
<protein>
    <submittedName>
        <fullName evidence="1">Uncharacterized protein</fullName>
    </submittedName>
</protein>
<proteinExistence type="predicted"/>
<evidence type="ECO:0000313" key="1">
    <source>
        <dbReference type="EMBL" id="MBB4714581.1"/>
    </source>
</evidence>
<organism evidence="1 2">
    <name type="scientific">Streptomyces luteogriseus</name>
    <dbReference type="NCBI Taxonomy" id="68233"/>
    <lineage>
        <taxon>Bacteria</taxon>
        <taxon>Bacillati</taxon>
        <taxon>Actinomycetota</taxon>
        <taxon>Actinomycetes</taxon>
        <taxon>Kitasatosporales</taxon>
        <taxon>Streptomycetaceae</taxon>
        <taxon>Streptomyces</taxon>
    </lineage>
</organism>
<accession>A0A7W7DPV5</accession>
<dbReference type="Proteomes" id="UP000565089">
    <property type="component" value="Unassembled WGS sequence"/>
</dbReference>
<evidence type="ECO:0000313" key="2">
    <source>
        <dbReference type="Proteomes" id="UP000565089"/>
    </source>
</evidence>
<comment type="caution">
    <text evidence="1">The sequence shown here is derived from an EMBL/GenBank/DDBJ whole genome shotgun (WGS) entry which is preliminary data.</text>
</comment>
<dbReference type="GeneID" id="95799734"/>
<sequence>MSDEDVPLAAGIGNHRVLDVKALRDGEYELTVITDPGLLSPEITVSRRFAMESTQPRTKPRTQP</sequence>
<dbReference type="EMBL" id="JACHMS010000001">
    <property type="protein sequence ID" value="MBB4714581.1"/>
    <property type="molecule type" value="Genomic_DNA"/>
</dbReference>
<dbReference type="RefSeq" id="WP_246545947.1">
    <property type="nucleotide sequence ID" value="NZ_JACHMS010000001.1"/>
</dbReference>
<reference evidence="1 2" key="1">
    <citation type="submission" date="2020-08" db="EMBL/GenBank/DDBJ databases">
        <title>Sequencing the genomes of 1000 actinobacteria strains.</title>
        <authorList>
            <person name="Klenk H.-P."/>
        </authorList>
    </citation>
    <scope>NUCLEOTIDE SEQUENCE [LARGE SCALE GENOMIC DNA]</scope>
    <source>
        <strain evidence="1 2">DSM 40483</strain>
    </source>
</reference>
<dbReference type="AlphaFoldDB" id="A0A7W7DPV5"/>
<name>A0A7W7DPV5_9ACTN</name>